<accession>A0A401GVZ7</accession>
<evidence type="ECO:0000313" key="2">
    <source>
        <dbReference type="EMBL" id="GBE86396.1"/>
    </source>
</evidence>
<gene>
    <name evidence="2" type="ORF">SCP_0902750</name>
</gene>
<evidence type="ECO:0000313" key="3">
    <source>
        <dbReference type="Proteomes" id="UP000287166"/>
    </source>
</evidence>
<dbReference type="InParanoid" id="A0A401GVZ7"/>
<proteinExistence type="predicted"/>
<feature type="compositionally biased region" description="Polar residues" evidence="1">
    <location>
        <begin position="173"/>
        <end position="193"/>
    </location>
</feature>
<dbReference type="EMBL" id="BFAD01000009">
    <property type="protein sequence ID" value="GBE86396.1"/>
    <property type="molecule type" value="Genomic_DNA"/>
</dbReference>
<keyword evidence="3" id="KW-1185">Reference proteome</keyword>
<dbReference type="AlphaFoldDB" id="A0A401GVZ7"/>
<comment type="caution">
    <text evidence="2">The sequence shown here is derived from an EMBL/GenBank/DDBJ whole genome shotgun (WGS) entry which is preliminary data.</text>
</comment>
<dbReference type="OrthoDB" id="2210012at2759"/>
<feature type="region of interest" description="Disordered" evidence="1">
    <location>
        <begin position="173"/>
        <end position="200"/>
    </location>
</feature>
<reference evidence="2 3" key="1">
    <citation type="journal article" date="2018" name="Sci. Rep.">
        <title>Genome sequence of the cauliflower mushroom Sparassis crispa (Hanabiratake) and its association with beneficial usage.</title>
        <authorList>
            <person name="Kiyama R."/>
            <person name="Furutani Y."/>
            <person name="Kawaguchi K."/>
            <person name="Nakanishi T."/>
        </authorList>
    </citation>
    <scope>NUCLEOTIDE SEQUENCE [LARGE SCALE GENOMIC DNA]</scope>
</reference>
<dbReference type="RefSeq" id="XP_027617309.1">
    <property type="nucleotide sequence ID" value="XM_027761508.1"/>
</dbReference>
<evidence type="ECO:0000256" key="1">
    <source>
        <dbReference type="SAM" id="MobiDB-lite"/>
    </source>
</evidence>
<feature type="compositionally biased region" description="Basic and acidic residues" evidence="1">
    <location>
        <begin position="235"/>
        <end position="247"/>
    </location>
</feature>
<feature type="region of interest" description="Disordered" evidence="1">
    <location>
        <begin position="228"/>
        <end position="247"/>
    </location>
</feature>
<dbReference type="GeneID" id="38783313"/>
<sequence length="322" mass="34732">MDAMDLNWCLTCNRHIDAEGAAPYCSRECLSSDKPSTSALVRPSPFFDPRRVADDLSDLSDELDYNYPEPSTHSYSQCEQELAPVGGRGAWIGKGAAGIHAWARGVKPGPPSDCASVSSTASLRPPKLLLTHCRPVAPTLCMSKTVLAPVEPSRPVLNPRQSLPSLLAHSTTDTSADSCITPSSSVSLATPVSGSEDGAPRRQKTLIGALRAQFRAWAASTAAQNECQRSATLTRESHRTLSRSAREPSLDCVSMEDGYVALAVDGKLALGLAQEEWWESSTFGIVEKVGQAIVPRASRRHMRMEDHRALMARGRKASRGYS</sequence>
<name>A0A401GVZ7_9APHY</name>
<protein>
    <submittedName>
        <fullName evidence="2">Uncharacterized protein</fullName>
    </submittedName>
</protein>
<dbReference type="Proteomes" id="UP000287166">
    <property type="component" value="Unassembled WGS sequence"/>
</dbReference>
<organism evidence="2 3">
    <name type="scientific">Sparassis crispa</name>
    <dbReference type="NCBI Taxonomy" id="139825"/>
    <lineage>
        <taxon>Eukaryota</taxon>
        <taxon>Fungi</taxon>
        <taxon>Dikarya</taxon>
        <taxon>Basidiomycota</taxon>
        <taxon>Agaricomycotina</taxon>
        <taxon>Agaricomycetes</taxon>
        <taxon>Polyporales</taxon>
        <taxon>Sparassidaceae</taxon>
        <taxon>Sparassis</taxon>
    </lineage>
</organism>